<proteinExistence type="predicted"/>
<sequence>MDGRCEDFSYQVIYKKVRHMTIRVTAAAQVIVTAPYGYPKETVRGFVEAKSGWIRKHLAQMQEKQTIVLSELSFGEDEERQLRALVDACFPAFVDYRIPEPELHFRKMKSRWGSCNKARASITLNQALCAVPAECRTYVVVHELAHLVEANHSAAFYRVVETVLPKYKEYEKRLKGYALQNEK</sequence>
<evidence type="ECO:0000259" key="1">
    <source>
        <dbReference type="Pfam" id="PF01863"/>
    </source>
</evidence>
<accession>A0ABR7IAP7</accession>
<feature type="domain" description="YgjP-like metallopeptidase" evidence="1">
    <location>
        <begin position="97"/>
        <end position="175"/>
    </location>
</feature>
<feature type="domain" description="YgjP-like metallopeptidase" evidence="1">
    <location>
        <begin position="18"/>
        <end position="71"/>
    </location>
</feature>
<name>A0ABR7IAP7_9FIRM</name>
<protein>
    <submittedName>
        <fullName evidence="2">DUF45 domain-containing protein</fullName>
    </submittedName>
</protein>
<dbReference type="Proteomes" id="UP000621540">
    <property type="component" value="Unassembled WGS sequence"/>
</dbReference>
<dbReference type="EMBL" id="JACOQH010000005">
    <property type="protein sequence ID" value="MBC5753967.1"/>
    <property type="molecule type" value="Genomic_DNA"/>
</dbReference>
<gene>
    <name evidence="2" type="ORF">H8Z76_07995</name>
</gene>
<dbReference type="Pfam" id="PF01863">
    <property type="entry name" value="YgjP-like"/>
    <property type="match status" value="2"/>
</dbReference>
<dbReference type="CDD" id="cd07344">
    <property type="entry name" value="M48_yhfN_like"/>
    <property type="match status" value="1"/>
</dbReference>
<keyword evidence="3" id="KW-1185">Reference proteome</keyword>
<comment type="caution">
    <text evidence="2">The sequence shown here is derived from an EMBL/GenBank/DDBJ whole genome shotgun (WGS) entry which is preliminary data.</text>
</comment>
<dbReference type="PANTHER" id="PTHR30399">
    <property type="entry name" value="UNCHARACTERIZED PROTEIN YGJP"/>
    <property type="match status" value="1"/>
</dbReference>
<evidence type="ECO:0000313" key="3">
    <source>
        <dbReference type="Proteomes" id="UP000621540"/>
    </source>
</evidence>
<organism evidence="2 3">
    <name type="scientific">Roseburia yibonii</name>
    <dbReference type="NCBI Taxonomy" id="2763063"/>
    <lineage>
        <taxon>Bacteria</taxon>
        <taxon>Bacillati</taxon>
        <taxon>Bacillota</taxon>
        <taxon>Clostridia</taxon>
        <taxon>Lachnospirales</taxon>
        <taxon>Lachnospiraceae</taxon>
        <taxon>Roseburia</taxon>
    </lineage>
</organism>
<dbReference type="PANTHER" id="PTHR30399:SF1">
    <property type="entry name" value="UTP PYROPHOSPHATASE"/>
    <property type="match status" value="1"/>
</dbReference>
<reference evidence="2 3" key="1">
    <citation type="submission" date="2020-08" db="EMBL/GenBank/DDBJ databases">
        <title>Genome public.</title>
        <authorList>
            <person name="Liu C."/>
            <person name="Sun Q."/>
        </authorList>
    </citation>
    <scope>NUCLEOTIDE SEQUENCE [LARGE SCALE GENOMIC DNA]</scope>
    <source>
        <strain evidence="2 3">BX0805</strain>
    </source>
</reference>
<dbReference type="Gene3D" id="3.30.2010.10">
    <property type="entry name" value="Metalloproteases ('zincins'), catalytic domain"/>
    <property type="match status" value="1"/>
</dbReference>
<evidence type="ECO:0000313" key="2">
    <source>
        <dbReference type="EMBL" id="MBC5753967.1"/>
    </source>
</evidence>
<dbReference type="InterPro" id="IPR053136">
    <property type="entry name" value="UTP_pyrophosphatase-like"/>
</dbReference>
<dbReference type="InterPro" id="IPR002725">
    <property type="entry name" value="YgjP-like_metallopeptidase"/>
</dbReference>
<dbReference type="RefSeq" id="WP_147618965.1">
    <property type="nucleotide sequence ID" value="NZ_JACOQH010000005.1"/>
</dbReference>